<comment type="subcellular location">
    <subcellularLocation>
        <location evidence="1">Cytoplasm</location>
    </subcellularLocation>
</comment>
<evidence type="ECO:0000256" key="3">
    <source>
        <dbReference type="ARBA" id="ARBA00022490"/>
    </source>
</evidence>
<reference evidence="4 5" key="1">
    <citation type="submission" date="2012-11" db="EMBL/GenBank/DDBJ databases">
        <title>Whole genome sequence of Acidocella aminolytica 101 = DSM 11237.</title>
        <authorList>
            <person name="Azuma Y."/>
            <person name="Higashiura N."/>
            <person name="Hirakawa H."/>
            <person name="Matsushita K."/>
        </authorList>
    </citation>
    <scope>NUCLEOTIDE SEQUENCE [LARGE SCALE GENOMIC DNA]</scope>
    <source>
        <strain evidence="5">101 / DSM 11237</strain>
    </source>
</reference>
<name>A0A0D6PK46_9PROT</name>
<dbReference type="STRING" id="1120923.SAMN02746095_03606"/>
<keyword evidence="3" id="KW-0963">Cytoplasm</keyword>
<dbReference type="PANTHER" id="PTHR38772:SF1">
    <property type="entry name" value="NUCLEOID-ASSOCIATED PROTEIN YEJK"/>
    <property type="match status" value="1"/>
</dbReference>
<dbReference type="InterPro" id="IPR007358">
    <property type="entry name" value="Nucleoid_associated_NdpA"/>
</dbReference>
<keyword evidence="5" id="KW-1185">Reference proteome</keyword>
<dbReference type="Proteomes" id="UP000032668">
    <property type="component" value="Unassembled WGS sequence"/>
</dbReference>
<organism evidence="4 5">
    <name type="scientific">Acidocella aminolytica 101 = DSM 11237</name>
    <dbReference type="NCBI Taxonomy" id="1120923"/>
    <lineage>
        <taxon>Bacteria</taxon>
        <taxon>Pseudomonadati</taxon>
        <taxon>Pseudomonadota</taxon>
        <taxon>Alphaproteobacteria</taxon>
        <taxon>Acetobacterales</taxon>
        <taxon>Acidocellaceae</taxon>
        <taxon>Acidocella</taxon>
    </lineage>
</organism>
<dbReference type="EMBL" id="BANC01000166">
    <property type="protein sequence ID" value="GAN82155.1"/>
    <property type="molecule type" value="Genomic_DNA"/>
</dbReference>
<protein>
    <submittedName>
        <fullName evidence="4">Phage protein</fullName>
    </submittedName>
</protein>
<proteinExistence type="inferred from homology"/>
<comment type="caution">
    <text evidence="4">The sequence shown here is derived from an EMBL/GenBank/DDBJ whole genome shotgun (WGS) entry which is preliminary data.</text>
</comment>
<comment type="similarity">
    <text evidence="2">Belongs to the YejK family.</text>
</comment>
<accession>A0A0D6PK46</accession>
<sequence length="335" mass="37611">MSNLIINVAIHDLERGEDGFRVKSGNDHLAVTPTTQRVVDELYELYSRRASKSHGKFSTADDAAPTENHLRDYLDQRTNFADLTDKLMGTLKHQAGLRNAAQGGHVFFAHFSRDSRQFLLVAILNDKLSAALTTSYDVADVQHLDMDGFRFAGRINLTGWAANEERYIGFLKGKGAVSEYFMAFLGCDNTVQVRQDTTDLVQALKDYADDQGLVGEARDEFLGRAKAICDRASRSHEEIEFESLANELAPREPQALLSVLTDPERKLNDQFVPDRRALNSLVKFKGKTAQWSVEFERDALSGGKVRYDVHENTLTLLDLPDDLAAQLRKELMRDA</sequence>
<evidence type="ECO:0000256" key="1">
    <source>
        <dbReference type="ARBA" id="ARBA00004496"/>
    </source>
</evidence>
<dbReference type="OrthoDB" id="7540719at2"/>
<dbReference type="RefSeq" id="WP_048880549.1">
    <property type="nucleotide sequence ID" value="NZ_BANC01000166.1"/>
</dbReference>
<dbReference type="GO" id="GO:0005737">
    <property type="term" value="C:cytoplasm"/>
    <property type="evidence" value="ECO:0007669"/>
    <property type="project" value="UniProtKB-SubCell"/>
</dbReference>
<evidence type="ECO:0000313" key="4">
    <source>
        <dbReference type="EMBL" id="GAN82155.1"/>
    </source>
</evidence>
<dbReference type="AlphaFoldDB" id="A0A0D6PK46"/>
<evidence type="ECO:0000256" key="2">
    <source>
        <dbReference type="ARBA" id="ARBA00009035"/>
    </source>
</evidence>
<dbReference type="GO" id="GO:0009295">
    <property type="term" value="C:nucleoid"/>
    <property type="evidence" value="ECO:0007669"/>
    <property type="project" value="InterPro"/>
</dbReference>
<dbReference type="Pfam" id="PF04245">
    <property type="entry name" value="NA37"/>
    <property type="match status" value="1"/>
</dbReference>
<evidence type="ECO:0000313" key="5">
    <source>
        <dbReference type="Proteomes" id="UP000032668"/>
    </source>
</evidence>
<gene>
    <name evidence="4" type="ORF">Aam_169_003</name>
</gene>
<dbReference type="PANTHER" id="PTHR38772">
    <property type="match status" value="1"/>
</dbReference>